<evidence type="ECO:0000313" key="3">
    <source>
        <dbReference type="Proteomes" id="UP001195914"/>
    </source>
</evidence>
<dbReference type="AlphaFoldDB" id="A0AAD9LE64"/>
<feature type="transmembrane region" description="Helical" evidence="1">
    <location>
        <begin position="95"/>
        <end position="114"/>
    </location>
</feature>
<evidence type="ECO:0000256" key="1">
    <source>
        <dbReference type="SAM" id="Phobius"/>
    </source>
</evidence>
<proteinExistence type="predicted"/>
<protein>
    <submittedName>
        <fullName evidence="2">Uncharacterized protein</fullName>
    </submittedName>
</protein>
<name>A0AAD9LE64_BABDI</name>
<sequence>MRHTVVRLSRRAFSSSQAVETTAASEVTTGSRYEESSCLAKVHHVDGIWRAPRTLPYTKEEFDRAYPPSYKSMRIGLPDSGTFMAKHIDPKYDEISPIVWTHILMAPIIIWGAIETYYHYFPNYNKTHH</sequence>
<organism evidence="2 3">
    <name type="scientific">Babesia divergens</name>
    <dbReference type="NCBI Taxonomy" id="32595"/>
    <lineage>
        <taxon>Eukaryota</taxon>
        <taxon>Sar</taxon>
        <taxon>Alveolata</taxon>
        <taxon>Apicomplexa</taxon>
        <taxon>Aconoidasida</taxon>
        <taxon>Piroplasmida</taxon>
        <taxon>Babesiidae</taxon>
        <taxon>Babesia</taxon>
    </lineage>
</organism>
<keyword evidence="1" id="KW-0472">Membrane</keyword>
<evidence type="ECO:0000313" key="2">
    <source>
        <dbReference type="EMBL" id="KAK1933050.1"/>
    </source>
</evidence>
<reference evidence="2" key="1">
    <citation type="journal article" date="2014" name="Nucleic Acids Res.">
        <title>The evolutionary dynamics of variant antigen genes in Babesia reveal a history of genomic innovation underlying host-parasite interaction.</title>
        <authorList>
            <person name="Jackson A.P."/>
            <person name="Otto T.D."/>
            <person name="Darby A."/>
            <person name="Ramaprasad A."/>
            <person name="Xia D."/>
            <person name="Echaide I.E."/>
            <person name="Farber M."/>
            <person name="Gahlot S."/>
            <person name="Gamble J."/>
            <person name="Gupta D."/>
            <person name="Gupta Y."/>
            <person name="Jackson L."/>
            <person name="Malandrin L."/>
            <person name="Malas T.B."/>
            <person name="Moussa E."/>
            <person name="Nair M."/>
            <person name="Reid A.J."/>
            <person name="Sanders M."/>
            <person name="Sharma J."/>
            <person name="Tracey A."/>
            <person name="Quail M.A."/>
            <person name="Weir W."/>
            <person name="Wastling J.M."/>
            <person name="Hall N."/>
            <person name="Willadsen P."/>
            <person name="Lingelbach K."/>
            <person name="Shiels B."/>
            <person name="Tait A."/>
            <person name="Berriman M."/>
            <person name="Allred D.R."/>
            <person name="Pain A."/>
        </authorList>
    </citation>
    <scope>NUCLEOTIDE SEQUENCE</scope>
    <source>
        <strain evidence="2">1802A</strain>
    </source>
</reference>
<accession>A0AAD9LE64</accession>
<dbReference type="Proteomes" id="UP001195914">
    <property type="component" value="Unassembled WGS sequence"/>
</dbReference>
<gene>
    <name evidence="2" type="ORF">X943_001978</name>
</gene>
<keyword evidence="1" id="KW-1133">Transmembrane helix</keyword>
<keyword evidence="1" id="KW-0812">Transmembrane</keyword>
<comment type="caution">
    <text evidence="2">The sequence shown here is derived from an EMBL/GenBank/DDBJ whole genome shotgun (WGS) entry which is preliminary data.</text>
</comment>
<keyword evidence="3" id="KW-1185">Reference proteome</keyword>
<dbReference type="EMBL" id="JAHBMH010000073">
    <property type="protein sequence ID" value="KAK1933050.1"/>
    <property type="molecule type" value="Genomic_DNA"/>
</dbReference>
<reference evidence="2" key="2">
    <citation type="submission" date="2021-05" db="EMBL/GenBank/DDBJ databases">
        <authorList>
            <person name="Pain A."/>
        </authorList>
    </citation>
    <scope>NUCLEOTIDE SEQUENCE</scope>
    <source>
        <strain evidence="2">1802A</strain>
    </source>
</reference>